<dbReference type="OrthoDB" id="9781704at2"/>
<dbReference type="GO" id="GO:0047465">
    <property type="term" value="F:N-acylglucosamine-6-phosphate 2-epimerase activity"/>
    <property type="evidence" value="ECO:0007669"/>
    <property type="project" value="UniProtKB-EC"/>
</dbReference>
<dbReference type="FunFam" id="3.20.20.70:FF:000035">
    <property type="entry name" value="Putative N-acetylmannosamine-6-phosphate 2-epimerase"/>
    <property type="match status" value="1"/>
</dbReference>
<evidence type="ECO:0000256" key="6">
    <source>
        <dbReference type="ARBA" id="ARBA00023277"/>
    </source>
</evidence>
<evidence type="ECO:0000256" key="1">
    <source>
        <dbReference type="ARBA" id="ARBA00000056"/>
    </source>
</evidence>
<comment type="similarity">
    <text evidence="4 7">Belongs to the NanE family.</text>
</comment>
<dbReference type="EMBL" id="FQXD01000009">
    <property type="protein sequence ID" value="SHH60780.1"/>
    <property type="molecule type" value="Genomic_DNA"/>
</dbReference>
<dbReference type="CDD" id="cd04729">
    <property type="entry name" value="NanE"/>
    <property type="match status" value="1"/>
</dbReference>
<dbReference type="GO" id="GO:0005975">
    <property type="term" value="P:carbohydrate metabolic process"/>
    <property type="evidence" value="ECO:0007669"/>
    <property type="project" value="UniProtKB-UniRule"/>
</dbReference>
<dbReference type="PANTHER" id="PTHR36204:SF1">
    <property type="entry name" value="N-ACETYLMANNOSAMINE-6-PHOSPHATE 2-EPIMERASE-RELATED"/>
    <property type="match status" value="1"/>
</dbReference>
<dbReference type="SUPFAM" id="SSF51366">
    <property type="entry name" value="Ribulose-phoshate binding barrel"/>
    <property type="match status" value="1"/>
</dbReference>
<proteinExistence type="inferred from homology"/>
<dbReference type="Gene3D" id="3.20.20.70">
    <property type="entry name" value="Aldolase class I"/>
    <property type="match status" value="1"/>
</dbReference>
<organism evidence="8 9">
    <name type="scientific">Virgibacillus chiguensis</name>
    <dbReference type="NCBI Taxonomy" id="411959"/>
    <lineage>
        <taxon>Bacteria</taxon>
        <taxon>Bacillati</taxon>
        <taxon>Bacillota</taxon>
        <taxon>Bacilli</taxon>
        <taxon>Bacillales</taxon>
        <taxon>Bacillaceae</taxon>
        <taxon>Virgibacillus</taxon>
    </lineage>
</organism>
<comment type="function">
    <text evidence="2 7">Converts N-acetylmannosamine-6-phosphate (ManNAc-6-P) to N-acetylglucosamine-6-phosphate (GlcNAc-6-P).</text>
</comment>
<dbReference type="GO" id="GO:0005829">
    <property type="term" value="C:cytosol"/>
    <property type="evidence" value="ECO:0007669"/>
    <property type="project" value="TreeGrafter"/>
</dbReference>
<dbReference type="PANTHER" id="PTHR36204">
    <property type="entry name" value="N-ACETYLMANNOSAMINE-6-PHOSPHATE 2-EPIMERASE-RELATED"/>
    <property type="match status" value="1"/>
</dbReference>
<gene>
    <name evidence="7" type="primary">nanE</name>
    <name evidence="8" type="ORF">SAMN05421807_109123</name>
</gene>
<keyword evidence="5 7" id="KW-0413">Isomerase</keyword>
<evidence type="ECO:0000256" key="5">
    <source>
        <dbReference type="ARBA" id="ARBA00023235"/>
    </source>
</evidence>
<dbReference type="Proteomes" id="UP000184079">
    <property type="component" value="Unassembled WGS sequence"/>
</dbReference>
<evidence type="ECO:0000313" key="8">
    <source>
        <dbReference type="EMBL" id="SHH60780.1"/>
    </source>
</evidence>
<evidence type="ECO:0000313" key="9">
    <source>
        <dbReference type="Proteomes" id="UP000184079"/>
    </source>
</evidence>
<dbReference type="AlphaFoldDB" id="A0A1M5UCW1"/>
<dbReference type="EC" id="5.1.3.9" evidence="7"/>
<comment type="catalytic activity">
    <reaction evidence="1 7">
        <text>an N-acyl-D-glucosamine 6-phosphate = an N-acyl-D-mannosamine 6-phosphate</text>
        <dbReference type="Rhea" id="RHEA:23932"/>
        <dbReference type="ChEBI" id="CHEBI:57599"/>
        <dbReference type="ChEBI" id="CHEBI:57666"/>
        <dbReference type="EC" id="5.1.3.9"/>
    </reaction>
</comment>
<dbReference type="RefSeq" id="WP_073009370.1">
    <property type="nucleotide sequence ID" value="NZ_FQXD01000009.1"/>
</dbReference>
<evidence type="ECO:0000256" key="7">
    <source>
        <dbReference type="HAMAP-Rule" id="MF_01235"/>
    </source>
</evidence>
<name>A0A1M5UCW1_9BACI</name>
<dbReference type="UniPathway" id="UPA00629">
    <property type="reaction ID" value="UER00682"/>
</dbReference>
<dbReference type="Pfam" id="PF04131">
    <property type="entry name" value="NanE"/>
    <property type="match status" value="1"/>
</dbReference>
<dbReference type="GO" id="GO:0019262">
    <property type="term" value="P:N-acetylneuraminate catabolic process"/>
    <property type="evidence" value="ECO:0007669"/>
    <property type="project" value="UniProtKB-UniRule"/>
</dbReference>
<comment type="pathway">
    <text evidence="3 7">Amino-sugar metabolism; N-acetylneuraminate degradation; D-fructose 6-phosphate from N-acetylneuraminate: step 3/5.</text>
</comment>
<protein>
    <recommendedName>
        <fullName evidence="7">Putative N-acetylmannosamine-6-phosphate 2-epimerase</fullName>
        <ecNumber evidence="7">5.1.3.9</ecNumber>
    </recommendedName>
    <alternativeName>
        <fullName evidence="7">ManNAc-6-P epimerase</fullName>
    </alternativeName>
</protein>
<dbReference type="GO" id="GO:0006053">
    <property type="term" value="P:N-acetylmannosamine catabolic process"/>
    <property type="evidence" value="ECO:0007669"/>
    <property type="project" value="TreeGrafter"/>
</dbReference>
<evidence type="ECO:0000256" key="2">
    <source>
        <dbReference type="ARBA" id="ARBA00002147"/>
    </source>
</evidence>
<evidence type="ECO:0000256" key="3">
    <source>
        <dbReference type="ARBA" id="ARBA00005081"/>
    </source>
</evidence>
<dbReference type="InterPro" id="IPR007260">
    <property type="entry name" value="NanE"/>
</dbReference>
<sequence>MYVKQLENQLIVSCQALEDEPLHSSEIMAKMALAAVQGGAKGIRANSVADIEAIKQQVNVPIIGLIKQDYKDSEVYITPTKKEASALLDAGANIIAMDATMRKRPENENLEEMIRFIKEQSDDTELMADISTVEEAKRAESLGFDCVSTTLVGYTQETADQHIAANGFQLLREMQSVISIPVIAEGKVSTPETALAALRNGAFFVVVGSAITRPQLITETFVDEIQKYSSNH</sequence>
<evidence type="ECO:0000256" key="4">
    <source>
        <dbReference type="ARBA" id="ARBA00007439"/>
    </source>
</evidence>
<dbReference type="NCBIfam" id="NF002231">
    <property type="entry name" value="PRK01130.1"/>
    <property type="match status" value="1"/>
</dbReference>
<reference evidence="9" key="1">
    <citation type="submission" date="2016-11" db="EMBL/GenBank/DDBJ databases">
        <authorList>
            <person name="Varghese N."/>
            <person name="Submissions S."/>
        </authorList>
    </citation>
    <scope>NUCLEOTIDE SEQUENCE [LARGE SCALE GENOMIC DNA]</scope>
    <source>
        <strain evidence="9">CGMCC 1.6496</strain>
    </source>
</reference>
<dbReference type="InterPro" id="IPR013785">
    <property type="entry name" value="Aldolase_TIM"/>
</dbReference>
<accession>A0A1M5UCW1</accession>
<keyword evidence="6 7" id="KW-0119">Carbohydrate metabolism</keyword>
<dbReference type="InterPro" id="IPR011060">
    <property type="entry name" value="RibuloseP-bd_barrel"/>
</dbReference>
<keyword evidence="9" id="KW-1185">Reference proteome</keyword>
<dbReference type="HAMAP" id="MF_01235">
    <property type="entry name" value="ManNAc6P_epimer"/>
    <property type="match status" value="1"/>
</dbReference>